<dbReference type="EMBL" id="AVOT02055537">
    <property type="protein sequence ID" value="MBW0550065.1"/>
    <property type="molecule type" value="Genomic_DNA"/>
</dbReference>
<proteinExistence type="predicted"/>
<comment type="caution">
    <text evidence="2">The sequence shown here is derived from an EMBL/GenBank/DDBJ whole genome shotgun (WGS) entry which is preliminary data.</text>
</comment>
<name>A0A9Q3ITY0_9BASI</name>
<reference evidence="2" key="1">
    <citation type="submission" date="2021-03" db="EMBL/GenBank/DDBJ databases">
        <title>Draft genome sequence of rust myrtle Austropuccinia psidii MF-1, a brazilian biotype.</title>
        <authorList>
            <person name="Quecine M.C."/>
            <person name="Pachon D.M.R."/>
            <person name="Bonatelli M.L."/>
            <person name="Correr F.H."/>
            <person name="Franceschini L.M."/>
            <person name="Leite T.F."/>
            <person name="Margarido G.R.A."/>
            <person name="Almeida C.A."/>
            <person name="Ferrarezi J.A."/>
            <person name="Labate C.A."/>
        </authorList>
    </citation>
    <scope>NUCLEOTIDE SEQUENCE</scope>
    <source>
        <strain evidence="2">MF-1</strain>
    </source>
</reference>
<protein>
    <recommendedName>
        <fullName evidence="1">Reverse transcriptase/retrotransposon-derived protein RNase H-like domain-containing protein</fullName>
    </recommendedName>
</protein>
<evidence type="ECO:0000313" key="2">
    <source>
        <dbReference type="EMBL" id="MBW0550065.1"/>
    </source>
</evidence>
<gene>
    <name evidence="2" type="ORF">O181_089780</name>
</gene>
<organism evidence="2 3">
    <name type="scientific">Austropuccinia psidii MF-1</name>
    <dbReference type="NCBI Taxonomy" id="1389203"/>
    <lineage>
        <taxon>Eukaryota</taxon>
        <taxon>Fungi</taxon>
        <taxon>Dikarya</taxon>
        <taxon>Basidiomycota</taxon>
        <taxon>Pucciniomycotina</taxon>
        <taxon>Pucciniomycetes</taxon>
        <taxon>Pucciniales</taxon>
        <taxon>Sphaerophragmiaceae</taxon>
        <taxon>Austropuccinia</taxon>
    </lineage>
</organism>
<sequence>MPQVWNTWAMLIQVMASRWIPQKFRKSSIGLSPRTSKLLNLSLCLPISIFVSLKITALNSLLKKDSPFAFNEEALSQFQILKEAFTTAPIISHFNPFLPTIVETDASDYA</sequence>
<dbReference type="AlphaFoldDB" id="A0A9Q3ITY0"/>
<dbReference type="InterPro" id="IPR043502">
    <property type="entry name" value="DNA/RNA_pol_sf"/>
</dbReference>
<dbReference type="OrthoDB" id="3095879at2759"/>
<dbReference type="Proteomes" id="UP000765509">
    <property type="component" value="Unassembled WGS sequence"/>
</dbReference>
<evidence type="ECO:0000313" key="3">
    <source>
        <dbReference type="Proteomes" id="UP000765509"/>
    </source>
</evidence>
<feature type="domain" description="Reverse transcriptase/retrotransposon-derived protein RNase H-like" evidence="1">
    <location>
        <begin position="71"/>
        <end position="110"/>
    </location>
</feature>
<dbReference type="Pfam" id="PF17919">
    <property type="entry name" value="RT_RNaseH_2"/>
    <property type="match status" value="1"/>
</dbReference>
<accession>A0A9Q3ITY0</accession>
<keyword evidence="3" id="KW-1185">Reference proteome</keyword>
<evidence type="ECO:0000259" key="1">
    <source>
        <dbReference type="Pfam" id="PF17919"/>
    </source>
</evidence>
<dbReference type="InterPro" id="IPR041577">
    <property type="entry name" value="RT_RNaseH_2"/>
</dbReference>
<dbReference type="SUPFAM" id="SSF56672">
    <property type="entry name" value="DNA/RNA polymerases"/>
    <property type="match status" value="1"/>
</dbReference>